<gene>
    <name evidence="5" type="ORF">ACFFLH_11125</name>
</gene>
<organism evidence="5 6">
    <name type="scientific">Balneatrix alpica</name>
    <dbReference type="NCBI Taxonomy" id="75684"/>
    <lineage>
        <taxon>Bacteria</taxon>
        <taxon>Pseudomonadati</taxon>
        <taxon>Pseudomonadota</taxon>
        <taxon>Gammaproteobacteria</taxon>
        <taxon>Oceanospirillales</taxon>
        <taxon>Balneatrichaceae</taxon>
        <taxon>Balneatrix</taxon>
    </lineage>
</organism>
<evidence type="ECO:0000313" key="6">
    <source>
        <dbReference type="Proteomes" id="UP001589628"/>
    </source>
</evidence>
<keyword evidence="2 3" id="KW-0732">Signal</keyword>
<keyword evidence="6" id="KW-1185">Reference proteome</keyword>
<dbReference type="Gene3D" id="3.40.190.10">
    <property type="entry name" value="Periplasmic binding protein-like II"/>
    <property type="match status" value="1"/>
</dbReference>
<dbReference type="PANTHER" id="PTHR30290">
    <property type="entry name" value="PERIPLASMIC BINDING COMPONENT OF ABC TRANSPORTER"/>
    <property type="match status" value="1"/>
</dbReference>
<feature type="domain" description="Solute-binding protein family 5" evidence="4">
    <location>
        <begin position="80"/>
        <end position="459"/>
    </location>
</feature>
<dbReference type="InterPro" id="IPR030678">
    <property type="entry name" value="Peptide/Ni-bd"/>
</dbReference>
<evidence type="ECO:0000256" key="2">
    <source>
        <dbReference type="ARBA" id="ARBA00022729"/>
    </source>
</evidence>
<dbReference type="Proteomes" id="UP001589628">
    <property type="component" value="Unassembled WGS sequence"/>
</dbReference>
<evidence type="ECO:0000256" key="1">
    <source>
        <dbReference type="ARBA" id="ARBA00005695"/>
    </source>
</evidence>
<accession>A0ABV5ZCH6</accession>
<dbReference type="RefSeq" id="WP_035460808.1">
    <property type="nucleotide sequence ID" value="NZ_JBHLZN010000003.1"/>
</dbReference>
<evidence type="ECO:0000313" key="5">
    <source>
        <dbReference type="EMBL" id="MFB9886968.1"/>
    </source>
</evidence>
<protein>
    <submittedName>
        <fullName evidence="5">ABC transporter substrate-binding protein</fullName>
    </submittedName>
</protein>
<evidence type="ECO:0000256" key="3">
    <source>
        <dbReference type="SAM" id="SignalP"/>
    </source>
</evidence>
<name>A0ABV5ZCH6_9GAMM</name>
<comment type="similarity">
    <text evidence="1">Belongs to the bacterial solute-binding protein 5 family.</text>
</comment>
<dbReference type="InterPro" id="IPR039424">
    <property type="entry name" value="SBP_5"/>
</dbReference>
<feature type="signal peptide" evidence="3">
    <location>
        <begin position="1"/>
        <end position="27"/>
    </location>
</feature>
<comment type="caution">
    <text evidence="5">The sequence shown here is derived from an EMBL/GenBank/DDBJ whole genome shotgun (WGS) entry which is preliminary data.</text>
</comment>
<dbReference type="PIRSF" id="PIRSF002741">
    <property type="entry name" value="MppA"/>
    <property type="match status" value="1"/>
</dbReference>
<sequence length="559" mass="62785">MTIKTRTLVKTALASALAASLSLPAQAAEPNTLTIVAQQATTWVKNFNPFNVVSGLHTTRHFMFEPLVVFNDMKGGTPHFRLATDYQYSDDLKSLTFTLRQGVKWSDGEAFNADDVVYSFNLLNQHQELDELAVWSKISKVEKLNDHQVKVSINQVDTNLIYDLVLVPIVPEHQWKNVEDPVSFTNAEPVGSGPFTEVERFTAQVYTQCRNPHYWDADNLGVDCLRMPQLANNDQVLAAAVAGQLDWFGSFIPDVDKIYVGANPDHHKYWYPPSGTVAFNINFESPNPNNRMAFQDVNFRRAFSMAMDRQAMVDVAGYGYPTVNEYPSGLGATFHSWNNPDVDAKYGQFNKFNLDEAKKLLDQSGYLDKDGDGFRDNPDGSPIEFSVLVPNGWTDWVNTVQIGVEGLQAMGINAKVSTPEAPVWTDKLKNGDFDAALQGYFAGANPHKYFETAFHSRNMGPVGNRFAANRFIDIDLDRLLDAFASTADDAKRRELLNQAQERVGANQTIIPVFNNPSWYQYNDARFVGWFNAENAQAKPQLHPDTPERLLHVLNLRPRS</sequence>
<dbReference type="EMBL" id="JBHLZN010000003">
    <property type="protein sequence ID" value="MFB9886968.1"/>
    <property type="molecule type" value="Genomic_DNA"/>
</dbReference>
<dbReference type="CDD" id="cd08509">
    <property type="entry name" value="PBP2_TmCBP_oligosaccharides_like"/>
    <property type="match status" value="1"/>
</dbReference>
<reference evidence="5 6" key="1">
    <citation type="submission" date="2024-09" db="EMBL/GenBank/DDBJ databases">
        <authorList>
            <person name="Sun Q."/>
            <person name="Mori K."/>
        </authorList>
    </citation>
    <scope>NUCLEOTIDE SEQUENCE [LARGE SCALE GENOMIC DNA]</scope>
    <source>
        <strain evidence="5 6">ATCC 51285</strain>
    </source>
</reference>
<evidence type="ECO:0000259" key="4">
    <source>
        <dbReference type="Pfam" id="PF00496"/>
    </source>
</evidence>
<dbReference type="Gene3D" id="3.90.76.10">
    <property type="entry name" value="Dipeptide-binding Protein, Domain 1"/>
    <property type="match status" value="1"/>
</dbReference>
<dbReference type="SUPFAM" id="SSF53850">
    <property type="entry name" value="Periplasmic binding protein-like II"/>
    <property type="match status" value="1"/>
</dbReference>
<dbReference type="InterPro" id="IPR000914">
    <property type="entry name" value="SBP_5_dom"/>
</dbReference>
<dbReference type="PANTHER" id="PTHR30290:SF38">
    <property type="entry name" value="D,D-DIPEPTIDE-BINDING PERIPLASMIC PROTEIN DDPA-RELATED"/>
    <property type="match status" value="1"/>
</dbReference>
<proteinExistence type="inferred from homology"/>
<dbReference type="Gene3D" id="3.10.105.10">
    <property type="entry name" value="Dipeptide-binding Protein, Domain 3"/>
    <property type="match status" value="1"/>
</dbReference>
<feature type="chain" id="PRO_5045926159" evidence="3">
    <location>
        <begin position="28"/>
        <end position="559"/>
    </location>
</feature>
<dbReference type="Pfam" id="PF00496">
    <property type="entry name" value="SBP_bac_5"/>
    <property type="match status" value="1"/>
</dbReference>